<dbReference type="InterPro" id="IPR051172">
    <property type="entry name" value="Chlamydia_OmcB"/>
</dbReference>
<dbReference type="AlphaFoldDB" id="A0A1F8F3Z6"/>
<dbReference type="Proteomes" id="UP000178023">
    <property type="component" value="Unassembled WGS sequence"/>
</dbReference>
<name>A0A1F8F3Z6_9BACT</name>
<proteinExistence type="predicted"/>
<keyword evidence="1" id="KW-0812">Transmembrane</keyword>
<organism evidence="2 3">
    <name type="scientific">Candidatus Yanofskybacteria bacterium RIFCSPHIGHO2_01_FULL_45_42</name>
    <dbReference type="NCBI Taxonomy" id="1802671"/>
    <lineage>
        <taxon>Bacteria</taxon>
        <taxon>Candidatus Yanofskyibacteriota</taxon>
    </lineage>
</organism>
<evidence type="ECO:0000313" key="2">
    <source>
        <dbReference type="EMBL" id="OGN07857.1"/>
    </source>
</evidence>
<keyword evidence="1" id="KW-1133">Transmembrane helix</keyword>
<comment type="caution">
    <text evidence="2">The sequence shown here is derived from an EMBL/GenBank/DDBJ whole genome shotgun (WGS) entry which is preliminary data.</text>
</comment>
<evidence type="ECO:0000313" key="3">
    <source>
        <dbReference type="Proteomes" id="UP000178023"/>
    </source>
</evidence>
<evidence type="ECO:0000256" key="1">
    <source>
        <dbReference type="SAM" id="Phobius"/>
    </source>
</evidence>
<dbReference type="PANTHER" id="PTHR34819:SF5">
    <property type="entry name" value="CONSERVED REPEAT DOMAIN PROTEIN"/>
    <property type="match status" value="1"/>
</dbReference>
<dbReference type="PANTHER" id="PTHR34819">
    <property type="entry name" value="LARGE CYSTEINE-RICH PERIPLASMIC PROTEIN OMCB"/>
    <property type="match status" value="1"/>
</dbReference>
<gene>
    <name evidence="2" type="ORF">A2750_00185</name>
</gene>
<reference evidence="2 3" key="1">
    <citation type="journal article" date="2016" name="Nat. Commun.">
        <title>Thousands of microbial genomes shed light on interconnected biogeochemical processes in an aquifer system.</title>
        <authorList>
            <person name="Anantharaman K."/>
            <person name="Brown C.T."/>
            <person name="Hug L.A."/>
            <person name="Sharon I."/>
            <person name="Castelle C.J."/>
            <person name="Probst A.J."/>
            <person name="Thomas B.C."/>
            <person name="Singh A."/>
            <person name="Wilkins M.J."/>
            <person name="Karaoz U."/>
            <person name="Brodie E.L."/>
            <person name="Williams K.H."/>
            <person name="Hubbard S.S."/>
            <person name="Banfield J.F."/>
        </authorList>
    </citation>
    <scope>NUCLEOTIDE SEQUENCE [LARGE SCALE GENOMIC DNA]</scope>
</reference>
<keyword evidence="1" id="KW-0472">Membrane</keyword>
<evidence type="ECO:0008006" key="4">
    <source>
        <dbReference type="Google" id="ProtNLM"/>
    </source>
</evidence>
<accession>A0A1F8F3Z6</accession>
<feature type="transmembrane region" description="Helical" evidence="1">
    <location>
        <begin position="37"/>
        <end position="58"/>
    </location>
</feature>
<dbReference type="EMBL" id="MGJL01000017">
    <property type="protein sequence ID" value="OGN07857.1"/>
    <property type="molecule type" value="Genomic_DNA"/>
</dbReference>
<sequence>MVNGIIPPPIQAPSVPEASKSPLFYVSQKILGLSSHVTRWLILIALLLFIIAILSFWFSRQSFSDKNVQLKLEGPAEASAGDEVSYKVTYANNTNITLKNLSFVFFYPDGSAIIKDGALQEDQTDTFVVDSLNAGQSEEKELKAFLVGNRGDIKKAKVNLVFKAGTFKSQFEKTEEVSTTITKTPVALSLVAPPSFVGGQKLTYILDYRNESDNEINNLRFEFSFPDGFTFISADMAPTSGNNVWDIAKVKKDGRGRISIQGILNGREGDAKTITVNLQRKLMDTYIPYEKAFSDTVISSPLLGLAVTANGDTDYIANPGEKITYIIKYKNISTYSLSGLNLTVKLSGDMYDYPSINTQGGFFNDTTKTITWNSGSVPLFGNLQPNALGEIRFFVKLKTAFPENTDSGREFSVRADSQLITINVPSDFPTDEISTSASNITKITSKPTIRQLGYYNDPQFGSSGPLPPQVGKETLFTIHWQLSNPGNALRDTKVVGILPTGISWKNLADTVGAPTLVFDPNTSTVTWAVDDLPQGIGINSEKYEASFQIGATPSSLQMGDKITLIKGVQFSGTDSFTNANLLIKARDLTSDNLIDRPKEGKVQ</sequence>
<protein>
    <recommendedName>
        <fullName evidence="4">DUF11 domain-containing protein</fullName>
    </recommendedName>
</protein>